<keyword evidence="3" id="KW-1185">Reference proteome</keyword>
<evidence type="ECO:0008006" key="4">
    <source>
        <dbReference type="Google" id="ProtNLM"/>
    </source>
</evidence>
<evidence type="ECO:0000313" key="3">
    <source>
        <dbReference type="Proteomes" id="UP001549110"/>
    </source>
</evidence>
<evidence type="ECO:0000256" key="1">
    <source>
        <dbReference type="SAM" id="MobiDB-lite"/>
    </source>
</evidence>
<evidence type="ECO:0000313" key="2">
    <source>
        <dbReference type="EMBL" id="MET3528170.1"/>
    </source>
</evidence>
<protein>
    <recommendedName>
        <fullName evidence="4">Benenodin family lasso peptide</fullName>
    </recommendedName>
</protein>
<organism evidence="2 3">
    <name type="scientific">Phenylobacterium koreense</name>
    <dbReference type="NCBI Taxonomy" id="266125"/>
    <lineage>
        <taxon>Bacteria</taxon>
        <taxon>Pseudomonadati</taxon>
        <taxon>Pseudomonadota</taxon>
        <taxon>Alphaproteobacteria</taxon>
        <taxon>Caulobacterales</taxon>
        <taxon>Caulobacteraceae</taxon>
        <taxon>Phenylobacterium</taxon>
    </lineage>
</organism>
<feature type="region of interest" description="Disordered" evidence="1">
    <location>
        <begin position="14"/>
        <end position="39"/>
    </location>
</feature>
<gene>
    <name evidence="2" type="ORF">ABID41_003309</name>
</gene>
<sequence length="39" mass="4352">MQYSESSFELLALGDAVAETNSPTGDQEQELNPDEKYDE</sequence>
<proteinExistence type="predicted"/>
<name>A0ABV2EMA6_9CAUL</name>
<dbReference type="Proteomes" id="UP001549110">
    <property type="component" value="Unassembled WGS sequence"/>
</dbReference>
<dbReference type="EMBL" id="JBEPLU010000003">
    <property type="protein sequence ID" value="MET3528170.1"/>
    <property type="molecule type" value="Genomic_DNA"/>
</dbReference>
<accession>A0ABV2EMA6</accession>
<reference evidence="2 3" key="1">
    <citation type="submission" date="2024-06" db="EMBL/GenBank/DDBJ databases">
        <title>Genomic Encyclopedia of Type Strains, Phase IV (KMG-IV): sequencing the most valuable type-strain genomes for metagenomic binning, comparative biology and taxonomic classification.</title>
        <authorList>
            <person name="Goeker M."/>
        </authorList>
    </citation>
    <scope>NUCLEOTIDE SEQUENCE [LARGE SCALE GENOMIC DNA]</scope>
    <source>
        <strain evidence="2 3">DSM 17809</strain>
    </source>
</reference>
<comment type="caution">
    <text evidence="2">The sequence shown here is derived from an EMBL/GenBank/DDBJ whole genome shotgun (WGS) entry which is preliminary data.</text>
</comment>